<evidence type="ECO:0008006" key="5">
    <source>
        <dbReference type="Google" id="ProtNLM"/>
    </source>
</evidence>
<dbReference type="AlphaFoldDB" id="A0AAV5VVA1"/>
<accession>A0AAV5VVA1</accession>
<feature type="compositionally biased region" description="Low complexity" evidence="1">
    <location>
        <begin position="182"/>
        <end position="191"/>
    </location>
</feature>
<keyword evidence="2" id="KW-0472">Membrane</keyword>
<dbReference type="EMBL" id="BTSY01000004">
    <property type="protein sequence ID" value="GMT23358.1"/>
    <property type="molecule type" value="Genomic_DNA"/>
</dbReference>
<feature type="non-terminal residue" evidence="3">
    <location>
        <position position="1"/>
    </location>
</feature>
<comment type="caution">
    <text evidence="3">The sequence shown here is derived from an EMBL/GenBank/DDBJ whole genome shotgun (WGS) entry which is preliminary data.</text>
</comment>
<feature type="compositionally biased region" description="Gly residues" evidence="1">
    <location>
        <begin position="195"/>
        <end position="205"/>
    </location>
</feature>
<protein>
    <recommendedName>
        <fullName evidence="5">Glycine-rich protein</fullName>
    </recommendedName>
</protein>
<sequence>QSIYSSPLYHTQYSMMLRGVVIVFSISIGFVLSAGGGMAELKAITGDAPYLGQGNAPAFVPQPQGFWGRPSFYGGGMGGNPFIGNDIGGFGGGFGGNPCGGGGFGCGGPYNGGFGGPDRFTSRSGSPYGVNGIRAREYSVLDTLMDLFDVPSPSRSHPFVSSRPSIPSRISPTPIPSPPSFPISAPSTSSSTGGFYKGGGNDFVN</sequence>
<keyword evidence="2" id="KW-0812">Transmembrane</keyword>
<feature type="compositionally biased region" description="Low complexity" evidence="1">
    <location>
        <begin position="158"/>
        <end position="172"/>
    </location>
</feature>
<evidence type="ECO:0000313" key="4">
    <source>
        <dbReference type="Proteomes" id="UP001432322"/>
    </source>
</evidence>
<reference evidence="3" key="1">
    <citation type="submission" date="2023-10" db="EMBL/GenBank/DDBJ databases">
        <title>Genome assembly of Pristionchus species.</title>
        <authorList>
            <person name="Yoshida K."/>
            <person name="Sommer R.J."/>
        </authorList>
    </citation>
    <scope>NUCLEOTIDE SEQUENCE</scope>
    <source>
        <strain evidence="3">RS5133</strain>
    </source>
</reference>
<feature type="transmembrane region" description="Helical" evidence="2">
    <location>
        <begin position="15"/>
        <end position="34"/>
    </location>
</feature>
<evidence type="ECO:0000256" key="2">
    <source>
        <dbReference type="SAM" id="Phobius"/>
    </source>
</evidence>
<feature type="region of interest" description="Disordered" evidence="1">
    <location>
        <begin position="156"/>
        <end position="205"/>
    </location>
</feature>
<name>A0AAV5VVA1_9BILA</name>
<dbReference type="Proteomes" id="UP001432322">
    <property type="component" value="Unassembled WGS sequence"/>
</dbReference>
<evidence type="ECO:0000313" key="3">
    <source>
        <dbReference type="EMBL" id="GMT23358.1"/>
    </source>
</evidence>
<evidence type="ECO:0000256" key="1">
    <source>
        <dbReference type="SAM" id="MobiDB-lite"/>
    </source>
</evidence>
<gene>
    <name evidence="3" type="ORF">PFISCL1PPCAC_14655</name>
</gene>
<proteinExistence type="predicted"/>
<organism evidence="3 4">
    <name type="scientific">Pristionchus fissidentatus</name>
    <dbReference type="NCBI Taxonomy" id="1538716"/>
    <lineage>
        <taxon>Eukaryota</taxon>
        <taxon>Metazoa</taxon>
        <taxon>Ecdysozoa</taxon>
        <taxon>Nematoda</taxon>
        <taxon>Chromadorea</taxon>
        <taxon>Rhabditida</taxon>
        <taxon>Rhabditina</taxon>
        <taxon>Diplogasteromorpha</taxon>
        <taxon>Diplogasteroidea</taxon>
        <taxon>Neodiplogasteridae</taxon>
        <taxon>Pristionchus</taxon>
    </lineage>
</organism>
<keyword evidence="2" id="KW-1133">Transmembrane helix</keyword>
<keyword evidence="4" id="KW-1185">Reference proteome</keyword>